<dbReference type="AlphaFoldDB" id="A0A644TGN3"/>
<evidence type="ECO:0000313" key="1">
    <source>
        <dbReference type="EMBL" id="MPL66020.1"/>
    </source>
</evidence>
<comment type="caution">
    <text evidence="1">The sequence shown here is derived from an EMBL/GenBank/DDBJ whole genome shotgun (WGS) entry which is preliminary data.</text>
</comment>
<protein>
    <submittedName>
        <fullName evidence="1">Uncharacterized protein</fullName>
    </submittedName>
</protein>
<dbReference type="EMBL" id="VSSQ01000030">
    <property type="protein sequence ID" value="MPL66020.1"/>
    <property type="molecule type" value="Genomic_DNA"/>
</dbReference>
<organism evidence="1">
    <name type="scientific">bioreactor metagenome</name>
    <dbReference type="NCBI Taxonomy" id="1076179"/>
    <lineage>
        <taxon>unclassified sequences</taxon>
        <taxon>metagenomes</taxon>
        <taxon>ecological metagenomes</taxon>
    </lineage>
</organism>
<sequence>MPMNRVIGEVDLATINGGALIDLFQEQWKRLVANIADINTKPDAVREISIKIKVKPDKSRRNATSQIHCEAKLPTVQDHESFIFFEKEGEVLVAYPDDPRQQVLPGIEELQPGTKNITIQ</sequence>
<name>A0A644TGN3_9ZZZZ</name>
<reference evidence="1" key="1">
    <citation type="submission" date="2019-08" db="EMBL/GenBank/DDBJ databases">
        <authorList>
            <person name="Kucharzyk K."/>
            <person name="Murdoch R.W."/>
            <person name="Higgins S."/>
            <person name="Loffler F."/>
        </authorList>
    </citation>
    <scope>NUCLEOTIDE SEQUENCE</scope>
</reference>
<proteinExistence type="predicted"/>
<gene>
    <name evidence="1" type="ORF">SDC9_11688</name>
</gene>
<accession>A0A644TGN3</accession>